<evidence type="ECO:0000313" key="1">
    <source>
        <dbReference type="EMBL" id="OGI39612.1"/>
    </source>
</evidence>
<dbReference type="Proteomes" id="UP000179334">
    <property type="component" value="Unassembled WGS sequence"/>
</dbReference>
<comment type="caution">
    <text evidence="1">The sequence shown here is derived from an EMBL/GenBank/DDBJ whole genome shotgun (WGS) entry which is preliminary data.</text>
</comment>
<evidence type="ECO:0008006" key="3">
    <source>
        <dbReference type="Google" id="ProtNLM"/>
    </source>
</evidence>
<organism evidence="1 2">
    <name type="scientific">Candidatus Muproteobacteria bacterium RBG_16_64_10</name>
    <dbReference type="NCBI Taxonomy" id="1817757"/>
    <lineage>
        <taxon>Bacteria</taxon>
        <taxon>Pseudomonadati</taxon>
        <taxon>Pseudomonadota</taxon>
        <taxon>Candidatus Muproteobacteria</taxon>
    </lineage>
</organism>
<dbReference type="CDD" id="cd00657">
    <property type="entry name" value="Ferritin_like"/>
    <property type="match status" value="1"/>
</dbReference>
<name>A0A1F6T373_9PROT</name>
<gene>
    <name evidence="1" type="ORF">A2V91_02400</name>
</gene>
<evidence type="ECO:0000313" key="2">
    <source>
        <dbReference type="Proteomes" id="UP000179334"/>
    </source>
</evidence>
<dbReference type="SUPFAM" id="SSF47240">
    <property type="entry name" value="Ferritin-like"/>
    <property type="match status" value="1"/>
</dbReference>
<protein>
    <recommendedName>
        <fullName evidence="3">Rhamnosyltransferase</fullName>
    </recommendedName>
</protein>
<dbReference type="EMBL" id="MFSR01000043">
    <property type="protein sequence ID" value="OGI39612.1"/>
    <property type="molecule type" value="Genomic_DNA"/>
</dbReference>
<reference evidence="1 2" key="1">
    <citation type="journal article" date="2016" name="Nat. Commun.">
        <title>Thousands of microbial genomes shed light on interconnected biogeochemical processes in an aquifer system.</title>
        <authorList>
            <person name="Anantharaman K."/>
            <person name="Brown C.T."/>
            <person name="Hug L.A."/>
            <person name="Sharon I."/>
            <person name="Castelle C.J."/>
            <person name="Probst A.J."/>
            <person name="Thomas B.C."/>
            <person name="Singh A."/>
            <person name="Wilkins M.J."/>
            <person name="Karaoz U."/>
            <person name="Brodie E.L."/>
            <person name="Williams K.H."/>
            <person name="Hubbard S.S."/>
            <person name="Banfield J.F."/>
        </authorList>
    </citation>
    <scope>NUCLEOTIDE SEQUENCE [LARGE SCALE GENOMIC DNA]</scope>
</reference>
<dbReference type="PIRSF" id="PIRSF012318">
    <property type="entry name" value="UCP012318"/>
    <property type="match status" value="1"/>
</dbReference>
<accession>A0A1F6T373</accession>
<dbReference type="InterPro" id="IPR011197">
    <property type="entry name" value="UCP012318"/>
</dbReference>
<dbReference type="PANTHER" id="PTHR42782">
    <property type="entry name" value="SI:CH73-314G15.3"/>
    <property type="match status" value="1"/>
</dbReference>
<dbReference type="Pfam" id="PF04305">
    <property type="entry name" value="DUF455"/>
    <property type="match status" value="1"/>
</dbReference>
<dbReference type="PANTHER" id="PTHR42782:SF4">
    <property type="entry name" value="DUF455 DOMAIN-CONTAINING PROTEIN"/>
    <property type="match status" value="1"/>
</dbReference>
<dbReference type="InterPro" id="IPR009078">
    <property type="entry name" value="Ferritin-like_SF"/>
</dbReference>
<proteinExistence type="predicted"/>
<sequence>MTTDLFARACRCLLEPEIAAKVSGAHALKADWDAGRLELGQGAAPATAAVAAGRPSRPALVSPFAVERRGVNTTAGRAALIHALAHIEFNAINLALDAVYRFRGLPRDYYGDWLQVAAEEAHHFELLRGHLRALGHDYGDFPAHNGLWEMAISTAHDPLVRMALVPRVLEARGLDVSPALVRKFQSCGDARAVEILQVILRDEIGHVRIGNRWYHWLCTQRELDPLATFRQLVRAYGAPRLRAPFHTQARRQAGFSETELALLEELAAEKGA</sequence>
<dbReference type="InterPro" id="IPR007402">
    <property type="entry name" value="DUF455"/>
</dbReference>
<dbReference type="AlphaFoldDB" id="A0A1F6T373"/>